<protein>
    <submittedName>
        <fullName evidence="1">Uncharacterized protein</fullName>
    </submittedName>
</protein>
<sequence>MKEFVSPQGNEIIGTLETVPGVALIDMDSASLEGDTLQFDYDGQTDIQWNEQKTVRRSGHRVFVDDRDNEFTEDQLHFIDLENGITTPTPVFPDRVKPAE</sequence>
<proteinExistence type="predicted"/>
<dbReference type="RefSeq" id="WP_136630082.1">
    <property type="nucleotide sequence ID" value="NZ_BGZI01000015.1"/>
</dbReference>
<name>A0A5M3Q232_9GAMM</name>
<accession>A0A5M3Q232</accession>
<dbReference type="Proteomes" id="UP000387223">
    <property type="component" value="Unassembled WGS sequence"/>
</dbReference>
<evidence type="ECO:0000313" key="2">
    <source>
        <dbReference type="Proteomes" id="UP000387223"/>
    </source>
</evidence>
<evidence type="ECO:0000313" key="1">
    <source>
        <dbReference type="EMBL" id="GBO88730.1"/>
    </source>
</evidence>
<organism evidence="1 2">
    <name type="scientific">Marinobacter salsuginis</name>
    <dbReference type="NCBI Taxonomy" id="418719"/>
    <lineage>
        <taxon>Bacteria</taxon>
        <taxon>Pseudomonadati</taxon>
        <taxon>Pseudomonadota</taxon>
        <taxon>Gammaproteobacteria</taxon>
        <taxon>Pseudomonadales</taxon>
        <taxon>Marinobacteraceae</taxon>
        <taxon>Marinobacter</taxon>
    </lineage>
</organism>
<dbReference type="AlphaFoldDB" id="A0A5M3Q232"/>
<comment type="caution">
    <text evidence="1">The sequence shown here is derived from an EMBL/GenBank/DDBJ whole genome shotgun (WGS) entry which is preliminary data.</text>
</comment>
<dbReference type="EMBL" id="BGZI01000015">
    <property type="protein sequence ID" value="GBO88730.1"/>
    <property type="molecule type" value="Genomic_DNA"/>
</dbReference>
<reference evidence="1 2" key="1">
    <citation type="journal article" date="2019" name="J. Gen. Appl. Microbiol.">
        <title>Aerobic degradation of cis-dichloroethene by the marine bacterium Marinobacter salsuginis strain 5N-3.</title>
        <authorList>
            <person name="Inoue Y."/>
            <person name="Fukunaga Y."/>
            <person name="Katsumata H."/>
            <person name="Ohji S."/>
            <person name="Hosoyama A."/>
            <person name="Mori K."/>
            <person name="Ando K."/>
        </authorList>
    </citation>
    <scope>NUCLEOTIDE SEQUENCE [LARGE SCALE GENOMIC DNA]</scope>
    <source>
        <strain evidence="1 2">NBRC 109114</strain>
    </source>
</reference>
<gene>
    <name evidence="1" type="ORF">MSSD14B_23980</name>
</gene>